<protein>
    <submittedName>
        <fullName evidence="2">Uncharacterized protein</fullName>
    </submittedName>
</protein>
<feature type="transmembrane region" description="Helical" evidence="1">
    <location>
        <begin position="212"/>
        <end position="245"/>
    </location>
</feature>
<dbReference type="OMA" id="IVIPVCM"/>
<dbReference type="PANTHER" id="PTHR33444:SF2">
    <property type="entry name" value="MARVEL DOMAIN-CONTAINING PROTEIN"/>
    <property type="match status" value="1"/>
</dbReference>
<feature type="transmembrane region" description="Helical" evidence="1">
    <location>
        <begin position="90"/>
        <end position="119"/>
    </location>
</feature>
<dbReference type="InterPro" id="IPR040350">
    <property type="entry name" value="TMEM272"/>
</dbReference>
<evidence type="ECO:0000313" key="3">
    <source>
        <dbReference type="Proteomes" id="UP000494040"/>
    </source>
</evidence>
<keyword evidence="1" id="KW-0812">Transmembrane</keyword>
<dbReference type="RefSeq" id="XP_014260493.1">
    <property type="nucleotide sequence ID" value="XM_014405007.2"/>
</dbReference>
<dbReference type="PANTHER" id="PTHR33444">
    <property type="entry name" value="SI:DKEY-19B23.12-RELATED"/>
    <property type="match status" value="1"/>
</dbReference>
<dbReference type="OrthoDB" id="6157510at2759"/>
<dbReference type="KEGG" id="clec:106673068"/>
<name>A0A8I6S7J9_CIMLE</name>
<feature type="transmembrane region" description="Helical" evidence="1">
    <location>
        <begin position="172"/>
        <end position="192"/>
    </location>
</feature>
<evidence type="ECO:0000256" key="1">
    <source>
        <dbReference type="SAM" id="Phobius"/>
    </source>
</evidence>
<evidence type="ECO:0000313" key="2">
    <source>
        <dbReference type="EnsemblMetazoa" id="XP_014260493.1"/>
    </source>
</evidence>
<dbReference type="AlphaFoldDB" id="A0A8I6S7J9"/>
<sequence>MYSKDIAVSLDVQDGRICPQISPQLDRASQDSRIERVQFTMEGTERGPPPTYEEAINPASAPPPTYDSVIRRVREAHKESTGTIDFAKKVALLLVGTLGCTIAIGVTIVIPLAMFIIGSNYLYDCPVNSHIPLYLLIGGLIGLFKPVFHLFHRFKYGPQPRDDEAFAKNSSLQSLLNCSLMAWFILGSYWVYKEYQPNYERSSGERYCNKTVYLFAFWQITFVYILLGITSLCLCSISFCLVAFARRHIRVATPERESPPNE</sequence>
<organism evidence="2 3">
    <name type="scientific">Cimex lectularius</name>
    <name type="common">Bed bug</name>
    <name type="synonym">Acanthia lectularia</name>
    <dbReference type="NCBI Taxonomy" id="79782"/>
    <lineage>
        <taxon>Eukaryota</taxon>
        <taxon>Metazoa</taxon>
        <taxon>Ecdysozoa</taxon>
        <taxon>Arthropoda</taxon>
        <taxon>Hexapoda</taxon>
        <taxon>Insecta</taxon>
        <taxon>Pterygota</taxon>
        <taxon>Neoptera</taxon>
        <taxon>Paraneoptera</taxon>
        <taxon>Hemiptera</taxon>
        <taxon>Heteroptera</taxon>
        <taxon>Panheteroptera</taxon>
        <taxon>Cimicomorpha</taxon>
        <taxon>Cimicidae</taxon>
        <taxon>Cimex</taxon>
    </lineage>
</organism>
<keyword evidence="3" id="KW-1185">Reference proteome</keyword>
<dbReference type="Proteomes" id="UP000494040">
    <property type="component" value="Unassembled WGS sequence"/>
</dbReference>
<accession>A0A8I6S7J9</accession>
<proteinExistence type="predicted"/>
<keyword evidence="1" id="KW-1133">Transmembrane helix</keyword>
<dbReference type="GeneID" id="106673068"/>
<feature type="transmembrane region" description="Helical" evidence="1">
    <location>
        <begin position="131"/>
        <end position="151"/>
    </location>
</feature>
<reference evidence="2" key="1">
    <citation type="submission" date="2022-01" db="UniProtKB">
        <authorList>
            <consortium name="EnsemblMetazoa"/>
        </authorList>
    </citation>
    <scope>IDENTIFICATION</scope>
</reference>
<dbReference type="EnsemblMetazoa" id="XM_014405007.2">
    <property type="protein sequence ID" value="XP_014260493.1"/>
    <property type="gene ID" value="LOC106673068"/>
</dbReference>
<keyword evidence="1" id="KW-0472">Membrane</keyword>